<sequence>MCKEKSIKLAIKNTVYNSEGKAVVEINDKWRDEKEWDDLFKQMKKEQQEERGN</sequence>
<protein>
    <submittedName>
        <fullName evidence="1">Uncharacterized protein</fullName>
    </submittedName>
</protein>
<dbReference type="RefSeq" id="WP_283231959.1">
    <property type="nucleotide sequence ID" value="NZ_JASGBQ010000044.1"/>
</dbReference>
<dbReference type="EMBL" id="JASGBQ010000044">
    <property type="protein sequence ID" value="MDI9243576.1"/>
    <property type="molecule type" value="Genomic_DNA"/>
</dbReference>
<dbReference type="AlphaFoldDB" id="A0AAP4BEA6"/>
<evidence type="ECO:0000313" key="2">
    <source>
        <dbReference type="Proteomes" id="UP001300383"/>
    </source>
</evidence>
<keyword evidence="2" id="KW-1185">Reference proteome</keyword>
<accession>A0AAP4BEA6</accession>
<organism evidence="1 2">
    <name type="scientific">Fusibacillus kribbianus</name>
    <dbReference type="NCBI Taxonomy" id="3044208"/>
    <lineage>
        <taxon>Bacteria</taxon>
        <taxon>Bacillati</taxon>
        <taxon>Bacillota</taxon>
        <taxon>Clostridia</taxon>
        <taxon>Lachnospirales</taxon>
        <taxon>Lachnospiraceae</taxon>
        <taxon>Fusibacillus</taxon>
    </lineage>
</organism>
<proteinExistence type="predicted"/>
<name>A0AAP4BEA6_9FIRM</name>
<gene>
    <name evidence="1" type="ORF">QJ036_14095</name>
</gene>
<evidence type="ECO:0000313" key="1">
    <source>
        <dbReference type="EMBL" id="MDI9243576.1"/>
    </source>
</evidence>
<reference evidence="1 2" key="1">
    <citation type="submission" date="2023-05" db="EMBL/GenBank/DDBJ databases">
        <title>[ruminococcus] sp. nov., isolated from a pig farm feces dump.</title>
        <authorList>
            <person name="Chang Y.-H."/>
        </authorList>
    </citation>
    <scope>NUCLEOTIDE SEQUENCE [LARGE SCALE GENOMIC DNA]</scope>
    <source>
        <strain evidence="1 2">YH-rum2234</strain>
    </source>
</reference>
<dbReference type="Proteomes" id="UP001300383">
    <property type="component" value="Unassembled WGS sequence"/>
</dbReference>
<comment type="caution">
    <text evidence="1">The sequence shown here is derived from an EMBL/GenBank/DDBJ whole genome shotgun (WGS) entry which is preliminary data.</text>
</comment>